<dbReference type="InterPro" id="IPR036424">
    <property type="entry name" value="UPP_synth-like_sf"/>
</dbReference>
<dbReference type="GO" id="GO:0005829">
    <property type="term" value="C:cytosol"/>
    <property type="evidence" value="ECO:0007669"/>
    <property type="project" value="TreeGrafter"/>
</dbReference>
<comment type="cofactor">
    <cofactor evidence="2">
        <name>Mg(2+)</name>
        <dbReference type="ChEBI" id="CHEBI:18420"/>
    </cofactor>
    <text evidence="2">Binds 2 magnesium ions per subunit.</text>
</comment>
<feature type="binding site" evidence="2">
    <location>
        <position position="45"/>
    </location>
    <ligand>
        <name>substrate</name>
    </ligand>
</feature>
<dbReference type="NCBIfam" id="TIGR00055">
    <property type="entry name" value="uppS"/>
    <property type="match status" value="1"/>
</dbReference>
<dbReference type="FunFam" id="3.40.1180.10:FF:000001">
    <property type="entry name" value="(2E,6E)-farnesyl-diphosphate-specific ditrans,polycis-undecaprenyl-diphosphate synthase"/>
    <property type="match status" value="1"/>
</dbReference>
<keyword evidence="2" id="KW-0479">Metal-binding</keyword>
<comment type="similarity">
    <text evidence="2">Belongs to the UPP synthase family.</text>
</comment>
<comment type="subunit">
    <text evidence="2">Homodimer.</text>
</comment>
<dbReference type="InterPro" id="IPR018520">
    <property type="entry name" value="UPP_synth-like_CS"/>
</dbReference>
<dbReference type="EC" id="2.5.1.-" evidence="2"/>
<feature type="binding site" evidence="2">
    <location>
        <position position="49"/>
    </location>
    <ligand>
        <name>substrate</name>
    </ligand>
</feature>
<dbReference type="NCBIfam" id="NF011405">
    <property type="entry name" value="PRK14830.1"/>
    <property type="match status" value="1"/>
</dbReference>
<dbReference type="GO" id="GO:0008834">
    <property type="term" value="F:ditrans,polycis-undecaprenyl-diphosphate synthase [(2E,6E)-farnesyl-diphosphate specific] activity"/>
    <property type="evidence" value="ECO:0007669"/>
    <property type="project" value="TreeGrafter"/>
</dbReference>
<feature type="binding site" evidence="2">
    <location>
        <position position="83"/>
    </location>
    <ligand>
        <name>substrate</name>
    </ligand>
</feature>
<dbReference type="Pfam" id="PF01255">
    <property type="entry name" value="Prenyltransf"/>
    <property type="match status" value="1"/>
</dbReference>
<dbReference type="EMBL" id="CP019791">
    <property type="protein sequence ID" value="AQT67622.1"/>
    <property type="molecule type" value="Genomic_DNA"/>
</dbReference>
<comment type="caution">
    <text evidence="2">Lacks conserved residue(s) required for the propagation of feature annotation.</text>
</comment>
<accession>A0A1U9NI55</accession>
<feature type="active site" evidence="2">
    <location>
        <position position="32"/>
    </location>
</feature>
<feature type="active site" description="Proton acceptor" evidence="2">
    <location>
        <position position="80"/>
    </location>
</feature>
<protein>
    <recommendedName>
        <fullName evidence="2">Isoprenyl transferase</fullName>
        <ecNumber evidence="2">2.5.1.-</ecNumber>
    </recommendedName>
</protein>
<dbReference type="Proteomes" id="UP000189674">
    <property type="component" value="Chromosome"/>
</dbReference>
<proteinExistence type="inferred from homology"/>
<dbReference type="CDD" id="cd00475">
    <property type="entry name" value="Cis_IPPS"/>
    <property type="match status" value="1"/>
</dbReference>
<feature type="binding site" evidence="2">
    <location>
        <begin position="33"/>
        <end position="36"/>
    </location>
    <ligand>
        <name>substrate</name>
    </ligand>
</feature>
<sequence>MTDSFKQKRAAAAERLGVPAESIPRHIAIIMDGNGRWAQQRGLPRFHGHSKGGQIVEKIALYCVDIGVEALTLYSFSMQNWKRPAEEIEFLMGLYSMYLEGIRETLMKNDVRLVHLGREKPLPDKVIETMHGTVDLTKNNKGMALGLALNYGARTELIDAAREIAEEYKAGKLDIDDIDESCFDRHLYTAGLPDPDLLIRTSGEMRISNFLLWQLSYAEFYVTETFWPDFNPDSLDEAILAYAKRARRFGDVNSKSAQQ</sequence>
<dbReference type="GO" id="GO:0030145">
    <property type="term" value="F:manganese ion binding"/>
    <property type="evidence" value="ECO:0007669"/>
    <property type="project" value="TreeGrafter"/>
</dbReference>
<dbReference type="HAMAP" id="MF_01139">
    <property type="entry name" value="ISPT"/>
    <property type="match status" value="1"/>
</dbReference>
<reference evidence="4" key="1">
    <citation type="submission" date="2017-02" db="EMBL/GenBank/DDBJ databases">
        <title>Comparative genomics and description of representatives of a novel lineage of planctomycetes thriving in anoxic sediments.</title>
        <authorList>
            <person name="Spring S."/>
            <person name="Bunk B."/>
            <person name="Sproer C."/>
        </authorList>
    </citation>
    <scope>NUCLEOTIDE SEQUENCE [LARGE SCALE GENOMIC DNA]</scope>
    <source>
        <strain evidence="4">ST-NAGAB-D1</strain>
    </source>
</reference>
<name>A0A1U9NI55_9BACT</name>
<feature type="binding site" evidence="2">
    <location>
        <position position="219"/>
    </location>
    <ligand>
        <name>Mg(2+)</name>
        <dbReference type="ChEBI" id="CHEBI:18420"/>
    </ligand>
</feature>
<dbReference type="InterPro" id="IPR001441">
    <property type="entry name" value="UPP_synth-like"/>
</dbReference>
<dbReference type="GO" id="GO:0000287">
    <property type="term" value="F:magnesium ion binding"/>
    <property type="evidence" value="ECO:0007669"/>
    <property type="project" value="UniProtKB-UniRule"/>
</dbReference>
<gene>
    <name evidence="3" type="primary">uppS</name>
    <name evidence="3" type="ORF">STSP2_00770</name>
</gene>
<dbReference type="PANTHER" id="PTHR10291:SF0">
    <property type="entry name" value="DEHYDRODOLICHYL DIPHOSPHATE SYNTHASE 2"/>
    <property type="match status" value="1"/>
</dbReference>
<dbReference type="AlphaFoldDB" id="A0A1U9NI55"/>
<organism evidence="3 4">
    <name type="scientific">Anaerohalosphaera lusitana</name>
    <dbReference type="NCBI Taxonomy" id="1936003"/>
    <lineage>
        <taxon>Bacteria</taxon>
        <taxon>Pseudomonadati</taxon>
        <taxon>Planctomycetota</taxon>
        <taxon>Phycisphaerae</taxon>
        <taxon>Sedimentisphaerales</taxon>
        <taxon>Anaerohalosphaeraceae</taxon>
        <taxon>Anaerohalosphaera</taxon>
    </lineage>
</organism>
<dbReference type="KEGG" id="alus:STSP2_00770"/>
<feature type="binding site" evidence="2">
    <location>
        <position position="81"/>
    </location>
    <ligand>
        <name>substrate</name>
    </ligand>
</feature>
<evidence type="ECO:0000256" key="1">
    <source>
        <dbReference type="ARBA" id="ARBA00022679"/>
    </source>
</evidence>
<evidence type="ECO:0000313" key="3">
    <source>
        <dbReference type="EMBL" id="AQT67622.1"/>
    </source>
</evidence>
<dbReference type="PANTHER" id="PTHR10291">
    <property type="entry name" value="DEHYDRODOLICHYL DIPHOSPHATE SYNTHASE FAMILY MEMBER"/>
    <property type="match status" value="1"/>
</dbReference>
<keyword evidence="4" id="KW-1185">Reference proteome</keyword>
<dbReference type="STRING" id="1936003.STSP2_00770"/>
<keyword evidence="1 2" id="KW-0808">Transferase</keyword>
<dbReference type="OrthoDB" id="4191603at2"/>
<dbReference type="GO" id="GO:0016094">
    <property type="term" value="P:polyprenol biosynthetic process"/>
    <property type="evidence" value="ECO:0007669"/>
    <property type="project" value="TreeGrafter"/>
</dbReference>
<evidence type="ECO:0000256" key="2">
    <source>
        <dbReference type="HAMAP-Rule" id="MF_01139"/>
    </source>
</evidence>
<keyword evidence="2" id="KW-0460">Magnesium</keyword>
<feature type="binding site" evidence="2">
    <location>
        <position position="200"/>
    </location>
    <ligand>
        <name>substrate</name>
    </ligand>
</feature>
<dbReference type="SUPFAM" id="SSF64005">
    <property type="entry name" value="Undecaprenyl diphosphate synthase"/>
    <property type="match status" value="1"/>
</dbReference>
<feature type="binding site" evidence="2">
    <location>
        <position position="37"/>
    </location>
    <ligand>
        <name>substrate</name>
    </ligand>
</feature>
<evidence type="ECO:0000313" key="4">
    <source>
        <dbReference type="Proteomes" id="UP000189674"/>
    </source>
</evidence>
<comment type="function">
    <text evidence="2">Catalyzes the condensation of isopentenyl diphosphate (IPP) with allylic pyrophosphates generating different type of terpenoids.</text>
</comment>
<dbReference type="RefSeq" id="WP_146659963.1">
    <property type="nucleotide sequence ID" value="NZ_CP019791.1"/>
</dbReference>
<feature type="binding site" evidence="2">
    <location>
        <begin position="206"/>
        <end position="208"/>
    </location>
    <ligand>
        <name>substrate</name>
    </ligand>
</feature>
<dbReference type="Gene3D" id="3.40.1180.10">
    <property type="entry name" value="Decaprenyl diphosphate synthase-like"/>
    <property type="match status" value="1"/>
</dbReference>
<feature type="binding site" evidence="2">
    <location>
        <position position="32"/>
    </location>
    <ligand>
        <name>Mg(2+)</name>
        <dbReference type="ChEBI" id="CHEBI:18420"/>
    </ligand>
</feature>
<dbReference type="PROSITE" id="PS01066">
    <property type="entry name" value="UPP_SYNTHASE"/>
    <property type="match status" value="1"/>
</dbReference>